<keyword evidence="2" id="KW-1133">Transmembrane helix</keyword>
<evidence type="ECO:0000313" key="5">
    <source>
        <dbReference type="Proteomes" id="UP000070700"/>
    </source>
</evidence>
<dbReference type="SUPFAM" id="SSF52058">
    <property type="entry name" value="L domain-like"/>
    <property type="match status" value="1"/>
</dbReference>
<dbReference type="KEGG" id="psco:LY89DRAFT_692498"/>
<name>A0A132B1V6_MOLSC</name>
<keyword evidence="2" id="KW-0472">Membrane</keyword>
<dbReference type="RefSeq" id="XP_018060720.1">
    <property type="nucleotide sequence ID" value="XM_018216552.1"/>
</dbReference>
<keyword evidence="5" id="KW-1185">Reference proteome</keyword>
<accession>A0A132B1V6</accession>
<reference evidence="4 5" key="1">
    <citation type="submission" date="2015-10" db="EMBL/GenBank/DDBJ databases">
        <title>Full genome of DAOMC 229536 Phialocephala scopiformis, a fungal endophyte of spruce producing the potent anti-insectan compound rugulosin.</title>
        <authorList>
            <consortium name="DOE Joint Genome Institute"/>
            <person name="Walker A.K."/>
            <person name="Frasz S.L."/>
            <person name="Seifert K.A."/>
            <person name="Miller J.D."/>
            <person name="Mondo S.J."/>
            <person name="Labutti K."/>
            <person name="Lipzen A."/>
            <person name="Dockter R."/>
            <person name="Kennedy M."/>
            <person name="Grigoriev I.V."/>
            <person name="Spatafora J.W."/>
        </authorList>
    </citation>
    <scope>NUCLEOTIDE SEQUENCE [LARGE SCALE GENOMIC DNA]</scope>
    <source>
        <strain evidence="4 5">CBS 120377</strain>
    </source>
</reference>
<gene>
    <name evidence="4" type="ORF">LY89DRAFT_692498</name>
</gene>
<sequence>MNAFLQALLSISTISVALASPCNTSDEYDISTAFSSQDDLDQRLAGCTSIDGWLHIAHNYTGSFILNNITNIAGGISTYDGAGNSTGITSIEANGLLSVQELVVFGVPTLENISFPDLVTIDNIGVDLASGGELHFPSLTNCTTIVLSGSISRMDFSSLSSVDDELSISSNDTINTPISLDSIIPSYSPLDVDFPALQNCSQLLLYGNISSVSMPLLESSVPGPFSSGGGIKIATNGNPLNLTFPKLWNTTQIVLSGTIGQFSFPSLLTLDGGVTVNSFYPLNFSLAPLENATILTMQGNVTGLGLGTIQELQQLSISSDEPLDCGIVSDDWARIQKTPLITNPDQQHGKSAWKGFRCDSTRKLPISKATKLKLGLGIGLGLPAFAALLFFVYKEITWHRARAVKPPPYEHELDDRHERGEPLPTYAPRRMSETAVTVSEVSSLSDFDEDDRRHEGGPPSLLEESGENAGYMETRTGHEGHT</sequence>
<organism evidence="4 5">
    <name type="scientific">Mollisia scopiformis</name>
    <name type="common">Conifer needle endophyte fungus</name>
    <name type="synonym">Phialocephala scopiformis</name>
    <dbReference type="NCBI Taxonomy" id="149040"/>
    <lineage>
        <taxon>Eukaryota</taxon>
        <taxon>Fungi</taxon>
        <taxon>Dikarya</taxon>
        <taxon>Ascomycota</taxon>
        <taxon>Pezizomycotina</taxon>
        <taxon>Leotiomycetes</taxon>
        <taxon>Helotiales</taxon>
        <taxon>Mollisiaceae</taxon>
        <taxon>Mollisia</taxon>
    </lineage>
</organism>
<feature type="compositionally biased region" description="Low complexity" evidence="1">
    <location>
        <begin position="433"/>
        <end position="445"/>
    </location>
</feature>
<feature type="chain" id="PRO_5007287758" evidence="3">
    <location>
        <begin position="20"/>
        <end position="482"/>
    </location>
</feature>
<dbReference type="AlphaFoldDB" id="A0A132B1V6"/>
<dbReference type="InParanoid" id="A0A132B1V6"/>
<evidence type="ECO:0000256" key="1">
    <source>
        <dbReference type="SAM" id="MobiDB-lite"/>
    </source>
</evidence>
<dbReference type="EMBL" id="KQ947447">
    <property type="protein sequence ID" value="KUJ06365.1"/>
    <property type="molecule type" value="Genomic_DNA"/>
</dbReference>
<evidence type="ECO:0000256" key="2">
    <source>
        <dbReference type="SAM" id="Phobius"/>
    </source>
</evidence>
<evidence type="ECO:0000313" key="4">
    <source>
        <dbReference type="EMBL" id="KUJ06365.1"/>
    </source>
</evidence>
<keyword evidence="3" id="KW-0732">Signal</keyword>
<dbReference type="OrthoDB" id="536881at2759"/>
<dbReference type="Proteomes" id="UP000070700">
    <property type="component" value="Unassembled WGS sequence"/>
</dbReference>
<dbReference type="GeneID" id="28826278"/>
<protein>
    <submittedName>
        <fullName evidence="4">Uncharacterized protein</fullName>
    </submittedName>
</protein>
<evidence type="ECO:0000256" key="3">
    <source>
        <dbReference type="SAM" id="SignalP"/>
    </source>
</evidence>
<feature type="signal peptide" evidence="3">
    <location>
        <begin position="1"/>
        <end position="19"/>
    </location>
</feature>
<feature type="region of interest" description="Disordered" evidence="1">
    <location>
        <begin position="408"/>
        <end position="482"/>
    </location>
</feature>
<feature type="compositionally biased region" description="Basic and acidic residues" evidence="1">
    <location>
        <begin position="408"/>
        <end position="421"/>
    </location>
</feature>
<proteinExistence type="predicted"/>
<feature type="transmembrane region" description="Helical" evidence="2">
    <location>
        <begin position="374"/>
        <end position="393"/>
    </location>
</feature>
<keyword evidence="2" id="KW-0812">Transmembrane</keyword>